<dbReference type="PANTHER" id="PTHR42643">
    <property type="entry name" value="IONOTROPIC RECEPTOR 20A-RELATED"/>
    <property type="match status" value="1"/>
</dbReference>
<organism evidence="12 13">
    <name type="scientific">Aphis gossypii</name>
    <name type="common">Cotton aphid</name>
    <dbReference type="NCBI Taxonomy" id="80765"/>
    <lineage>
        <taxon>Eukaryota</taxon>
        <taxon>Metazoa</taxon>
        <taxon>Ecdysozoa</taxon>
        <taxon>Arthropoda</taxon>
        <taxon>Hexapoda</taxon>
        <taxon>Insecta</taxon>
        <taxon>Pterygota</taxon>
        <taxon>Neoptera</taxon>
        <taxon>Paraneoptera</taxon>
        <taxon>Hemiptera</taxon>
        <taxon>Sternorrhyncha</taxon>
        <taxon>Aphidomorpha</taxon>
        <taxon>Aphidoidea</taxon>
        <taxon>Aphididae</taxon>
        <taxon>Aphidini</taxon>
        <taxon>Aphis</taxon>
        <taxon>Aphis</taxon>
    </lineage>
</organism>
<name>A0A9P0J8E2_APHGO</name>
<keyword evidence="13" id="KW-1185">Reference proteome</keyword>
<evidence type="ECO:0000256" key="7">
    <source>
        <dbReference type="ARBA" id="ARBA00023170"/>
    </source>
</evidence>
<dbReference type="SUPFAM" id="SSF53850">
    <property type="entry name" value="Periplasmic binding protein-like II"/>
    <property type="match status" value="1"/>
</dbReference>
<dbReference type="GO" id="GO:0050906">
    <property type="term" value="P:detection of stimulus involved in sensory perception"/>
    <property type="evidence" value="ECO:0007669"/>
    <property type="project" value="UniProtKB-ARBA"/>
</dbReference>
<keyword evidence="5 9" id="KW-1133">Transmembrane helix</keyword>
<feature type="transmembrane region" description="Helical" evidence="9">
    <location>
        <begin position="408"/>
        <end position="430"/>
    </location>
</feature>
<evidence type="ECO:0000256" key="5">
    <source>
        <dbReference type="ARBA" id="ARBA00022989"/>
    </source>
</evidence>
<feature type="chain" id="PRO_5040487343" description="Ionotropic glutamate receptor C-terminal domain-containing protein" evidence="10">
    <location>
        <begin position="22"/>
        <end position="636"/>
    </location>
</feature>
<feature type="signal peptide" evidence="10">
    <location>
        <begin position="1"/>
        <end position="21"/>
    </location>
</feature>
<keyword evidence="8" id="KW-0325">Glycoprotein</keyword>
<keyword evidence="7" id="KW-0675">Receptor</keyword>
<feature type="transmembrane region" description="Helical" evidence="9">
    <location>
        <begin position="603"/>
        <end position="621"/>
    </location>
</feature>
<evidence type="ECO:0000256" key="4">
    <source>
        <dbReference type="ARBA" id="ARBA00022692"/>
    </source>
</evidence>
<dbReference type="GO" id="GO:0015276">
    <property type="term" value="F:ligand-gated monoatomic ion channel activity"/>
    <property type="evidence" value="ECO:0007669"/>
    <property type="project" value="InterPro"/>
</dbReference>
<dbReference type="AlphaFoldDB" id="A0A9P0J8E2"/>
<feature type="domain" description="Ionotropic glutamate receptor C-terminal" evidence="11">
    <location>
        <begin position="342"/>
        <end position="611"/>
    </location>
</feature>
<proteinExistence type="inferred from homology"/>
<reference evidence="12" key="2">
    <citation type="submission" date="2022-10" db="EMBL/GenBank/DDBJ databases">
        <authorList>
            <consortium name="ENA_rothamsted_submissions"/>
            <consortium name="culmorum"/>
            <person name="King R."/>
        </authorList>
    </citation>
    <scope>NUCLEOTIDE SEQUENCE</scope>
</reference>
<evidence type="ECO:0000256" key="9">
    <source>
        <dbReference type="SAM" id="Phobius"/>
    </source>
</evidence>
<evidence type="ECO:0000256" key="1">
    <source>
        <dbReference type="ARBA" id="ARBA00004651"/>
    </source>
</evidence>
<evidence type="ECO:0000256" key="8">
    <source>
        <dbReference type="ARBA" id="ARBA00023180"/>
    </source>
</evidence>
<dbReference type="InterPro" id="IPR052192">
    <property type="entry name" value="Insect_Ionotropic_Sensory_Rcpt"/>
</dbReference>
<evidence type="ECO:0000256" key="2">
    <source>
        <dbReference type="ARBA" id="ARBA00008685"/>
    </source>
</evidence>
<protein>
    <recommendedName>
        <fullName evidence="11">Ionotropic glutamate receptor C-terminal domain-containing protein</fullName>
    </recommendedName>
</protein>
<comment type="subcellular location">
    <subcellularLocation>
        <location evidence="1">Cell membrane</location>
        <topology evidence="1">Multi-pass membrane protein</topology>
    </subcellularLocation>
</comment>
<dbReference type="InterPro" id="IPR001320">
    <property type="entry name" value="Iontro_rcpt_C"/>
</dbReference>
<keyword evidence="4 9" id="KW-0812">Transmembrane</keyword>
<dbReference type="PANTHER" id="PTHR42643:SF24">
    <property type="entry name" value="IONOTROPIC RECEPTOR 60A"/>
    <property type="match status" value="1"/>
</dbReference>
<feature type="transmembrane region" description="Helical" evidence="9">
    <location>
        <begin position="341"/>
        <end position="361"/>
    </location>
</feature>
<dbReference type="EMBL" id="OU899036">
    <property type="protein sequence ID" value="CAH1732213.1"/>
    <property type="molecule type" value="Genomic_DNA"/>
</dbReference>
<evidence type="ECO:0000313" key="13">
    <source>
        <dbReference type="Proteomes" id="UP001154329"/>
    </source>
</evidence>
<dbReference type="Pfam" id="PF00060">
    <property type="entry name" value="Lig_chan"/>
    <property type="match status" value="1"/>
</dbReference>
<dbReference type="OrthoDB" id="8182981at2759"/>
<dbReference type="Gene3D" id="1.10.287.70">
    <property type="match status" value="1"/>
</dbReference>
<evidence type="ECO:0000259" key="11">
    <source>
        <dbReference type="Pfam" id="PF00060"/>
    </source>
</evidence>
<gene>
    <name evidence="12" type="ORF">APHIGO_LOCUS8755</name>
</gene>
<dbReference type="Gene3D" id="3.40.190.10">
    <property type="entry name" value="Periplasmic binding protein-like II"/>
    <property type="match status" value="1"/>
</dbReference>
<comment type="similarity">
    <text evidence="2">Belongs to the glutamate-gated ion channel (TC 1.A.10.1) family.</text>
</comment>
<evidence type="ECO:0000256" key="6">
    <source>
        <dbReference type="ARBA" id="ARBA00023136"/>
    </source>
</evidence>
<keyword evidence="6 9" id="KW-0472">Membrane</keyword>
<sequence>MRRLTTLPATAVLIGILVSAAGRLAPYAPDWPHQLTTATLTTYVNKTFGPLQRCLKVAADDTAEAAAIVAMLYPQRDNNGAGGRPSDADAHTRTIALVTSDDVSVFCSAYVVIGRRLDMIDKYFDFFRNDAAERMLVVVVQNRKYIKPFIKYSPSYFNYKDVILINVYPQKETVYQMSIYFKKFVPISKKHDQWFRHDLQGKKKVKNFHNTHIKLLAYNHSFFSSVIKENGTGKLSLSYGVECSIFKEIATRLNVTWDTYTSNDKDKWGTVWPNNTITGGALKWLYNKKVDVSFCSLWIDHTKSKFVDISKFWTLTCLKFLVPKPRPLREKWDLLFKPFPLSLWLLVLFSATLTTFTIWILACIQKKIGYENINVFTSLSATIFWIIGMMLLTNNPRTYRMGPIRHLINWWCIFIFIMSTSFSSILYSFITSSDYTDIVLEVEDMVKANYHWGLTYPPPYKYILKMQNPVHVEFSKRFIPERGVDDRIERLKRGRYAILTKCLYEKHFMESENVPVSLLNNLRTGRTCMNQFYVGLGFVKRSPYTKPANLVIQRIFESGLIDYWLSRVTEVRLSPATFEQVYEIKPRRGRGGPSPLSYKQFKVVMVVWLVGCALSTAVFAVERRYGRGGADRSRRA</sequence>
<accession>A0A9P0J8E2</accession>
<keyword evidence="10" id="KW-0732">Signal</keyword>
<dbReference type="Proteomes" id="UP001154329">
    <property type="component" value="Chromosome 3"/>
</dbReference>
<reference evidence="12" key="1">
    <citation type="submission" date="2022-02" db="EMBL/GenBank/DDBJ databases">
        <authorList>
            <person name="King R."/>
        </authorList>
    </citation>
    <scope>NUCLEOTIDE SEQUENCE</scope>
</reference>
<evidence type="ECO:0000256" key="3">
    <source>
        <dbReference type="ARBA" id="ARBA00022475"/>
    </source>
</evidence>
<keyword evidence="3" id="KW-1003">Cell membrane</keyword>
<feature type="transmembrane region" description="Helical" evidence="9">
    <location>
        <begin position="373"/>
        <end position="393"/>
    </location>
</feature>
<evidence type="ECO:0000256" key="10">
    <source>
        <dbReference type="SAM" id="SignalP"/>
    </source>
</evidence>
<dbReference type="GO" id="GO:0005886">
    <property type="term" value="C:plasma membrane"/>
    <property type="evidence" value="ECO:0007669"/>
    <property type="project" value="UniProtKB-SubCell"/>
</dbReference>
<evidence type="ECO:0000313" key="12">
    <source>
        <dbReference type="EMBL" id="CAH1732213.1"/>
    </source>
</evidence>